<evidence type="ECO:0000256" key="1">
    <source>
        <dbReference type="ARBA" id="ARBA00004286"/>
    </source>
</evidence>
<proteinExistence type="inferred from homology"/>
<dbReference type="GO" id="GO:0000793">
    <property type="term" value="C:condensed chromosome"/>
    <property type="evidence" value="ECO:0007669"/>
    <property type="project" value="TreeGrafter"/>
</dbReference>
<gene>
    <name evidence="10" type="ORF">STAS_24147</name>
</gene>
<dbReference type="InterPro" id="IPR027165">
    <property type="entry name" value="CND3"/>
</dbReference>
<evidence type="ECO:0000256" key="2">
    <source>
        <dbReference type="ARBA" id="ARBA00006533"/>
    </source>
</evidence>
<comment type="caution">
    <text evidence="10">The sequence shown here is derived from an EMBL/GenBank/DDBJ whole genome shotgun (WGS) entry which is preliminary data.</text>
</comment>
<dbReference type="GO" id="GO:0007076">
    <property type="term" value="P:mitotic chromosome condensation"/>
    <property type="evidence" value="ECO:0007669"/>
    <property type="project" value="InterPro"/>
</dbReference>
<dbReference type="AlphaFoldDB" id="A0A5A7QQ24"/>
<dbReference type="EMBL" id="BKCP01007737">
    <property type="protein sequence ID" value="GER47076.1"/>
    <property type="molecule type" value="Genomic_DNA"/>
</dbReference>
<evidence type="ECO:0000256" key="8">
    <source>
        <dbReference type="SAM" id="MobiDB-lite"/>
    </source>
</evidence>
<dbReference type="PANTHER" id="PTHR14418:SF5">
    <property type="entry name" value="CONDENSIN COMPLEX SUBUNIT 3"/>
    <property type="match status" value="1"/>
</dbReference>
<dbReference type="GO" id="GO:0051301">
    <property type="term" value="P:cell division"/>
    <property type="evidence" value="ECO:0007669"/>
    <property type="project" value="UniProtKB-KW"/>
</dbReference>
<evidence type="ECO:0000256" key="3">
    <source>
        <dbReference type="ARBA" id="ARBA00022454"/>
    </source>
</evidence>
<keyword evidence="6" id="KW-0226">DNA condensation</keyword>
<evidence type="ECO:0000313" key="10">
    <source>
        <dbReference type="EMBL" id="GER47076.1"/>
    </source>
</evidence>
<keyword evidence="5" id="KW-0498">Mitosis</keyword>
<keyword evidence="3" id="KW-0158">Chromosome</keyword>
<dbReference type="PANTHER" id="PTHR14418">
    <property type="entry name" value="CONDENSIN COMPLEX SUBUNIT 3-RELATED"/>
    <property type="match status" value="1"/>
</dbReference>
<evidence type="ECO:0000256" key="4">
    <source>
        <dbReference type="ARBA" id="ARBA00022618"/>
    </source>
</evidence>
<dbReference type="InterPro" id="IPR016024">
    <property type="entry name" value="ARM-type_fold"/>
</dbReference>
<reference evidence="11" key="1">
    <citation type="journal article" date="2019" name="Curr. Biol.">
        <title>Genome Sequence of Striga asiatica Provides Insight into the Evolution of Plant Parasitism.</title>
        <authorList>
            <person name="Yoshida S."/>
            <person name="Kim S."/>
            <person name="Wafula E.K."/>
            <person name="Tanskanen J."/>
            <person name="Kim Y.M."/>
            <person name="Honaas L."/>
            <person name="Yang Z."/>
            <person name="Spallek T."/>
            <person name="Conn C.E."/>
            <person name="Ichihashi Y."/>
            <person name="Cheong K."/>
            <person name="Cui S."/>
            <person name="Der J.P."/>
            <person name="Gundlach H."/>
            <person name="Jiao Y."/>
            <person name="Hori C."/>
            <person name="Ishida J.K."/>
            <person name="Kasahara H."/>
            <person name="Kiba T."/>
            <person name="Kim M.S."/>
            <person name="Koo N."/>
            <person name="Laohavisit A."/>
            <person name="Lee Y.H."/>
            <person name="Lumba S."/>
            <person name="McCourt P."/>
            <person name="Mortimer J.C."/>
            <person name="Mutuku J.M."/>
            <person name="Nomura T."/>
            <person name="Sasaki-Sekimoto Y."/>
            <person name="Seto Y."/>
            <person name="Wang Y."/>
            <person name="Wakatake T."/>
            <person name="Sakakibara H."/>
            <person name="Demura T."/>
            <person name="Yamaguchi S."/>
            <person name="Yoneyama K."/>
            <person name="Manabe R.I."/>
            <person name="Nelson D.C."/>
            <person name="Schulman A.H."/>
            <person name="Timko M.P."/>
            <person name="dePamphilis C.W."/>
            <person name="Choi D."/>
            <person name="Shirasu K."/>
        </authorList>
    </citation>
    <scope>NUCLEOTIDE SEQUENCE [LARGE SCALE GENOMIC DNA]</scope>
    <source>
        <strain evidence="11">cv. UVA1</strain>
    </source>
</reference>
<feature type="compositionally biased region" description="Basic residues" evidence="8">
    <location>
        <begin position="993"/>
        <end position="1005"/>
    </location>
</feature>
<dbReference type="InterPro" id="IPR011989">
    <property type="entry name" value="ARM-like"/>
</dbReference>
<dbReference type="Pfam" id="PF12719">
    <property type="entry name" value="Cnd3"/>
    <property type="match status" value="1"/>
</dbReference>
<keyword evidence="7" id="KW-0131">Cell cycle</keyword>
<dbReference type="Gene3D" id="1.25.10.10">
    <property type="entry name" value="Leucine-rich Repeat Variant"/>
    <property type="match status" value="1"/>
</dbReference>
<evidence type="ECO:0000259" key="9">
    <source>
        <dbReference type="Pfam" id="PF12719"/>
    </source>
</evidence>
<feature type="domain" description="Nuclear condensin complex subunit 3 C-terminal" evidence="9">
    <location>
        <begin position="560"/>
        <end position="906"/>
    </location>
</feature>
<keyword evidence="11" id="KW-1185">Reference proteome</keyword>
<protein>
    <submittedName>
        <fullName evidence="10">Condensin complex subunit</fullName>
    </submittedName>
</protein>
<evidence type="ECO:0000256" key="6">
    <source>
        <dbReference type="ARBA" id="ARBA00023067"/>
    </source>
</evidence>
<keyword evidence="4" id="KW-0132">Cell division</keyword>
<sequence>MPMPMEEPEEHRKLLLKIARIFDDVRTSHATHNRKLKELAALRSSLPPTEFCAAFCKALTPLFNFQRRTSAAERIIKFASVFACSRGADGTSSDEFLENFLKFLLVAAGAADKTARFRACQIVSEIIMRLPDDAEVTNGLWDEVIDCMMLRVGDKFPIIRTFAARALARFASDSENNDILDLFLERLQVEQNGEVRKIIVMSLPPSSATLSIIIDSTLDVNESVRKAAYCVLASKFPLQSLRSLLLKRSRCLIWAWEFLVLKFAYCLVLPCGQSRKRFSLSIKLRTIILQRGLTDRSTAVQKECLRIMKDEWLEKCCNGDPIELLKFLDVETYESVGECVMATLLKAGLLKLHDGQTIRNFFTSNGDSSEGHCNHSIELMDAEIALFWRMVCKHLHMEAQQKGSDAAMTMGTESAVYAEEASNKNDLLDNILPASISEYVELVNAHVAAGSNYRFVSRQLLLLGAMLDFSDASNRKVAGEFVQSLLYKALDHEIDDNGTEVVIGDGFNLGGERDWAAAVAELAKKVHAATGEFEEVVLRVVEELARPCRDRTADCKQWLHCLAVVALILQNTTSFREMQGRAIDPVEILHSLLLPGAKHSNLDVQRASVRCLGLFGLLEKKPSEVTVKQLRLSFIKAPPMVAIVSAKALLDLGIWHGLDEMDRAMNCNLSSQLRNNTTSLAPLDFCNESEDLDIELLDLLFVGLGHDWGDFGEMEDNQSIQGILGEGLAKILLLSNKFSGSRVSTHHLVLAKLVSLYFSSENDELQRLKQCLSVFFEHYPSLSANHKKCISKAFVPVIRSLWPGIHGNASGSSLMVSNMRKRAAQASRFMLQMMQVPLIVRESTKPDNIEGEDLVVDAAPSTDFESGEEGLAIRIAVEVASFPAKKSAAEKSYVAALCRILVLLQFRVSQQEAAKLMRRIFNQVTVSVAAEKDLTKELRRMAERLQAIDQNPEVKLSPEQANLILEKLELEINLDDVDNCRQEVPPTPAARPSIRRNGSRRRAARGGHESSSSDEEVSPNSVVPAVNSSRSQRASKTAAMKRMAAKPTVRIDEDEDDGVAEGSEVTSEEDDDDEDDSESFER</sequence>
<comment type="similarity">
    <text evidence="2">Belongs to the CND3 (condensin subunit 3) family.</text>
</comment>
<evidence type="ECO:0000313" key="11">
    <source>
        <dbReference type="Proteomes" id="UP000325081"/>
    </source>
</evidence>
<feature type="compositionally biased region" description="Acidic residues" evidence="8">
    <location>
        <begin position="1066"/>
        <end position="1082"/>
    </location>
</feature>
<evidence type="ECO:0000256" key="7">
    <source>
        <dbReference type="ARBA" id="ARBA00023306"/>
    </source>
</evidence>
<evidence type="ECO:0000256" key="5">
    <source>
        <dbReference type="ARBA" id="ARBA00022776"/>
    </source>
</evidence>
<feature type="region of interest" description="Disordered" evidence="8">
    <location>
        <begin position="979"/>
        <end position="1082"/>
    </location>
</feature>
<dbReference type="GO" id="GO:0000796">
    <property type="term" value="C:condensin complex"/>
    <property type="evidence" value="ECO:0007669"/>
    <property type="project" value="InterPro"/>
</dbReference>
<dbReference type="Proteomes" id="UP000325081">
    <property type="component" value="Unassembled WGS sequence"/>
</dbReference>
<dbReference type="OrthoDB" id="27187at2759"/>
<dbReference type="InterPro" id="IPR025977">
    <property type="entry name" value="Cnd3_C"/>
</dbReference>
<organism evidence="10 11">
    <name type="scientific">Striga asiatica</name>
    <name type="common">Asiatic witchweed</name>
    <name type="synonym">Buchnera asiatica</name>
    <dbReference type="NCBI Taxonomy" id="4170"/>
    <lineage>
        <taxon>Eukaryota</taxon>
        <taxon>Viridiplantae</taxon>
        <taxon>Streptophyta</taxon>
        <taxon>Embryophyta</taxon>
        <taxon>Tracheophyta</taxon>
        <taxon>Spermatophyta</taxon>
        <taxon>Magnoliopsida</taxon>
        <taxon>eudicotyledons</taxon>
        <taxon>Gunneridae</taxon>
        <taxon>Pentapetalae</taxon>
        <taxon>asterids</taxon>
        <taxon>lamiids</taxon>
        <taxon>Lamiales</taxon>
        <taxon>Orobanchaceae</taxon>
        <taxon>Buchnereae</taxon>
        <taxon>Striga</taxon>
    </lineage>
</organism>
<dbReference type="SUPFAM" id="SSF48371">
    <property type="entry name" value="ARM repeat"/>
    <property type="match status" value="1"/>
</dbReference>
<feature type="compositionally biased region" description="Low complexity" evidence="8">
    <location>
        <begin position="1018"/>
        <end position="1029"/>
    </location>
</feature>
<accession>A0A5A7QQ24</accession>
<comment type="subcellular location">
    <subcellularLocation>
        <location evidence="1">Chromosome</location>
    </subcellularLocation>
</comment>
<name>A0A5A7QQ24_STRAF</name>